<feature type="domain" description="Response regulatory" evidence="3">
    <location>
        <begin position="8"/>
        <end position="123"/>
    </location>
</feature>
<dbReference type="EMBL" id="CP030118">
    <property type="protein sequence ID" value="QDL11750.1"/>
    <property type="molecule type" value="Genomic_DNA"/>
</dbReference>
<dbReference type="Gene3D" id="3.40.50.2300">
    <property type="match status" value="1"/>
</dbReference>
<dbReference type="InterPro" id="IPR011006">
    <property type="entry name" value="CheY-like_superfamily"/>
</dbReference>
<dbReference type="Proteomes" id="UP000503129">
    <property type="component" value="Chromosome"/>
</dbReference>
<organism evidence="4 5">
    <name type="scientific">Brasilonema sennae CENA114</name>
    <dbReference type="NCBI Taxonomy" id="415709"/>
    <lineage>
        <taxon>Bacteria</taxon>
        <taxon>Bacillati</taxon>
        <taxon>Cyanobacteriota</taxon>
        <taxon>Cyanophyceae</taxon>
        <taxon>Nostocales</taxon>
        <taxon>Scytonemataceae</taxon>
        <taxon>Brasilonema</taxon>
        <taxon>Bromeliae group (in: Brasilonema)</taxon>
    </lineage>
</organism>
<evidence type="ECO:0000313" key="4">
    <source>
        <dbReference type="EMBL" id="QDL11750.1"/>
    </source>
</evidence>
<sequence length="124" mass="13713">MVFPTAQRILIVDDVPNNIFLLQTFLEAEGFNVDTALNGLLALTKIQASPPDLVLLDLMMPGMNGFEVTKSIRQNDQLRFLPILLITAGNDTDGAEGLKIGANDFMRKPIKFDILMAKILKILN</sequence>
<evidence type="ECO:0000259" key="3">
    <source>
        <dbReference type="PROSITE" id="PS50110"/>
    </source>
</evidence>
<evidence type="ECO:0000313" key="5">
    <source>
        <dbReference type="Proteomes" id="UP000503129"/>
    </source>
</evidence>
<dbReference type="InterPro" id="IPR050595">
    <property type="entry name" value="Bact_response_regulator"/>
</dbReference>
<dbReference type="RefSeq" id="WP_169266263.1">
    <property type="nucleotide sequence ID" value="NZ_CAWOXK010000001.1"/>
</dbReference>
<dbReference type="PANTHER" id="PTHR44591:SF3">
    <property type="entry name" value="RESPONSE REGULATORY DOMAIN-CONTAINING PROTEIN"/>
    <property type="match status" value="1"/>
</dbReference>
<dbReference type="PROSITE" id="PS50110">
    <property type="entry name" value="RESPONSE_REGULATORY"/>
    <property type="match status" value="1"/>
</dbReference>
<reference evidence="4 5" key="1">
    <citation type="submission" date="2018-06" db="EMBL/GenBank/DDBJ databases">
        <title>Comparative genomics of Brasilonema spp. strains.</title>
        <authorList>
            <person name="Alvarenga D.O."/>
            <person name="Fiore M.F."/>
            <person name="Varani A.M."/>
        </authorList>
    </citation>
    <scope>NUCLEOTIDE SEQUENCE [LARGE SCALE GENOMIC DNA]</scope>
    <source>
        <strain evidence="4 5">CENA114</strain>
    </source>
</reference>
<accession>A0A856MNT4</accession>
<evidence type="ECO:0000256" key="2">
    <source>
        <dbReference type="PROSITE-ProRule" id="PRU00169"/>
    </source>
</evidence>
<dbReference type="SUPFAM" id="SSF52172">
    <property type="entry name" value="CheY-like"/>
    <property type="match status" value="1"/>
</dbReference>
<feature type="modified residue" description="4-aspartylphosphate" evidence="2">
    <location>
        <position position="57"/>
    </location>
</feature>
<evidence type="ECO:0000256" key="1">
    <source>
        <dbReference type="ARBA" id="ARBA00022553"/>
    </source>
</evidence>
<dbReference type="PANTHER" id="PTHR44591">
    <property type="entry name" value="STRESS RESPONSE REGULATOR PROTEIN 1"/>
    <property type="match status" value="1"/>
</dbReference>
<name>A0A856MNT4_9CYAN</name>
<protein>
    <submittedName>
        <fullName evidence="4">Response regulator</fullName>
    </submittedName>
</protein>
<dbReference type="InterPro" id="IPR001789">
    <property type="entry name" value="Sig_transdc_resp-reg_receiver"/>
</dbReference>
<dbReference type="AlphaFoldDB" id="A0A856MNT4"/>
<dbReference type="GO" id="GO:0000160">
    <property type="term" value="P:phosphorelay signal transduction system"/>
    <property type="evidence" value="ECO:0007669"/>
    <property type="project" value="InterPro"/>
</dbReference>
<keyword evidence="5" id="KW-1185">Reference proteome</keyword>
<dbReference type="SMART" id="SM00448">
    <property type="entry name" value="REC"/>
    <property type="match status" value="1"/>
</dbReference>
<dbReference type="KEGG" id="bsen:DP114_31100"/>
<proteinExistence type="predicted"/>
<gene>
    <name evidence="4" type="ORF">DP114_31100</name>
</gene>
<dbReference type="Pfam" id="PF00072">
    <property type="entry name" value="Response_reg"/>
    <property type="match status" value="1"/>
</dbReference>
<keyword evidence="1 2" id="KW-0597">Phosphoprotein</keyword>